<keyword evidence="1" id="KW-0521">NADP</keyword>
<dbReference type="InterPro" id="IPR011032">
    <property type="entry name" value="GroES-like_sf"/>
</dbReference>
<dbReference type="SUPFAM" id="SSF51735">
    <property type="entry name" value="NAD(P)-binding Rossmann-fold domains"/>
    <property type="match status" value="1"/>
</dbReference>
<dbReference type="EMBL" id="CP117167">
    <property type="protein sequence ID" value="WCT14826.1"/>
    <property type="molecule type" value="Genomic_DNA"/>
</dbReference>
<dbReference type="Gene3D" id="3.90.180.10">
    <property type="entry name" value="Medium-chain alcohol dehydrogenases, catalytic domain"/>
    <property type="match status" value="1"/>
</dbReference>
<evidence type="ECO:0000313" key="4">
    <source>
        <dbReference type="EMBL" id="WCT14826.1"/>
    </source>
</evidence>
<dbReference type="PANTHER" id="PTHR48106">
    <property type="entry name" value="QUINONE OXIDOREDUCTASE PIG3-RELATED"/>
    <property type="match status" value="1"/>
</dbReference>
<reference evidence="4 5" key="1">
    <citation type="submission" date="2023-02" db="EMBL/GenBank/DDBJ databases">
        <title>Genome sequence of Mucilaginibacter jinjuensis strain KACC 16571.</title>
        <authorList>
            <person name="Kim S."/>
            <person name="Heo J."/>
            <person name="Kwon S.-W."/>
        </authorList>
    </citation>
    <scope>NUCLEOTIDE SEQUENCE [LARGE SCALE GENOMIC DNA]</scope>
    <source>
        <strain evidence="4 5">KACC 16571</strain>
    </source>
</reference>
<proteinExistence type="predicted"/>
<dbReference type="InterPro" id="IPR013149">
    <property type="entry name" value="ADH-like_C"/>
</dbReference>
<protein>
    <submittedName>
        <fullName evidence="4">Quinone oxidoreductase</fullName>
    </submittedName>
</protein>
<keyword evidence="2" id="KW-0560">Oxidoreductase</keyword>
<evidence type="ECO:0000259" key="3">
    <source>
        <dbReference type="SMART" id="SM00829"/>
    </source>
</evidence>
<name>A0ABY7TFI7_9SPHI</name>
<evidence type="ECO:0000256" key="1">
    <source>
        <dbReference type="ARBA" id="ARBA00022857"/>
    </source>
</evidence>
<dbReference type="PANTHER" id="PTHR48106:SF13">
    <property type="entry name" value="QUINONE OXIDOREDUCTASE-RELATED"/>
    <property type="match status" value="1"/>
</dbReference>
<gene>
    <name evidence="4" type="ORF">PQO05_12845</name>
</gene>
<dbReference type="SUPFAM" id="SSF50129">
    <property type="entry name" value="GroES-like"/>
    <property type="match status" value="1"/>
</dbReference>
<dbReference type="Pfam" id="PF08240">
    <property type="entry name" value="ADH_N"/>
    <property type="match status" value="1"/>
</dbReference>
<dbReference type="InterPro" id="IPR013154">
    <property type="entry name" value="ADH-like_N"/>
</dbReference>
<evidence type="ECO:0000313" key="5">
    <source>
        <dbReference type="Proteomes" id="UP001216139"/>
    </source>
</evidence>
<dbReference type="Pfam" id="PF00107">
    <property type="entry name" value="ADH_zinc_N"/>
    <property type="match status" value="1"/>
</dbReference>
<dbReference type="CDD" id="cd05286">
    <property type="entry name" value="QOR2"/>
    <property type="match status" value="1"/>
</dbReference>
<dbReference type="Proteomes" id="UP001216139">
    <property type="component" value="Chromosome"/>
</dbReference>
<feature type="domain" description="Enoyl reductase (ER)" evidence="3">
    <location>
        <begin position="10"/>
        <end position="317"/>
    </location>
</feature>
<dbReference type="InterPro" id="IPR020843">
    <property type="entry name" value="ER"/>
</dbReference>
<dbReference type="Gene3D" id="3.40.50.720">
    <property type="entry name" value="NAD(P)-binding Rossmann-like Domain"/>
    <property type="match status" value="1"/>
</dbReference>
<sequence length="319" mass="34263">MKALCFDIFGSPDVLYYGDVADRVIGDDEVMVKTKAIGLNFADTYRRNGNYHLVGQPPFIAGYEGAGEIVQIGKNISHLKIGDRIGFADVPLANAELVAVPASHAIPLPTNIGLETAAAMLLQGLTAQYLTTDSYQVKPGNVILVHAAAGGVGQLLVQLSKHFGATVIGLTSSAIKKQNVINAGADDCFLYNEDWKKQLVDKYKGVDVVYESIGSTLMDSFEVTKTGGTIVFFGFAGGNPPLIDPRMLMDTSKTITGGDLWSYLTSAEERLKRSAELFNWIEQGVISVDISRKFALSDGAAAHAFLESRQSTGKILLIP</sequence>
<evidence type="ECO:0000256" key="2">
    <source>
        <dbReference type="ARBA" id="ARBA00023002"/>
    </source>
</evidence>
<dbReference type="SMART" id="SM00829">
    <property type="entry name" value="PKS_ER"/>
    <property type="match status" value="1"/>
</dbReference>
<organism evidence="4 5">
    <name type="scientific">Mucilaginibacter jinjuensis</name>
    <dbReference type="NCBI Taxonomy" id="1176721"/>
    <lineage>
        <taxon>Bacteria</taxon>
        <taxon>Pseudomonadati</taxon>
        <taxon>Bacteroidota</taxon>
        <taxon>Sphingobacteriia</taxon>
        <taxon>Sphingobacteriales</taxon>
        <taxon>Sphingobacteriaceae</taxon>
        <taxon>Mucilaginibacter</taxon>
    </lineage>
</organism>
<dbReference type="InterPro" id="IPR047618">
    <property type="entry name" value="QOR-like"/>
</dbReference>
<dbReference type="InterPro" id="IPR036291">
    <property type="entry name" value="NAD(P)-bd_dom_sf"/>
</dbReference>
<dbReference type="RefSeq" id="WP_273633320.1">
    <property type="nucleotide sequence ID" value="NZ_CP117167.1"/>
</dbReference>
<keyword evidence="5" id="KW-1185">Reference proteome</keyword>
<accession>A0ABY7TFI7</accession>